<keyword evidence="8" id="KW-0902">Two-component regulatory system</keyword>
<reference evidence="11 12" key="1">
    <citation type="submission" date="2018-09" db="EMBL/GenBank/DDBJ databases">
        <title>Nesterenkonia natronophila sp. nov., an alkaliphilic actinobacteriume isolated from a soda lake, and emended description of the genus Nesterenkonia.</title>
        <authorList>
            <person name="Menes R.J."/>
            <person name="Iriarte A."/>
        </authorList>
    </citation>
    <scope>NUCLEOTIDE SEQUENCE [LARGE SCALE GENOMIC DNA]</scope>
    <source>
        <strain evidence="11 12">M8</strain>
    </source>
</reference>
<feature type="transmembrane region" description="Helical" evidence="9">
    <location>
        <begin position="121"/>
        <end position="138"/>
    </location>
</feature>
<dbReference type="Gene3D" id="3.30.565.10">
    <property type="entry name" value="Histidine kinase-like ATPase, C-terminal domain"/>
    <property type="match status" value="1"/>
</dbReference>
<evidence type="ECO:0000256" key="8">
    <source>
        <dbReference type="ARBA" id="ARBA00023012"/>
    </source>
</evidence>
<dbReference type="EMBL" id="QYZP01000002">
    <property type="protein sequence ID" value="RJN31942.1"/>
    <property type="molecule type" value="Genomic_DNA"/>
</dbReference>
<keyword evidence="9" id="KW-0812">Transmembrane</keyword>
<keyword evidence="5" id="KW-0547">Nucleotide-binding</keyword>
<evidence type="ECO:0000256" key="6">
    <source>
        <dbReference type="ARBA" id="ARBA00022777"/>
    </source>
</evidence>
<dbReference type="PANTHER" id="PTHR24421:SF10">
    <property type="entry name" value="NITRATE_NITRITE SENSOR PROTEIN NARQ"/>
    <property type="match status" value="1"/>
</dbReference>
<feature type="transmembrane region" description="Helical" evidence="9">
    <location>
        <begin position="30"/>
        <end position="49"/>
    </location>
</feature>
<evidence type="ECO:0000256" key="7">
    <source>
        <dbReference type="ARBA" id="ARBA00022840"/>
    </source>
</evidence>
<keyword evidence="12" id="KW-1185">Reference proteome</keyword>
<dbReference type="Gene3D" id="1.20.5.1930">
    <property type="match status" value="1"/>
</dbReference>
<evidence type="ECO:0000259" key="10">
    <source>
        <dbReference type="Pfam" id="PF07730"/>
    </source>
</evidence>
<dbReference type="GO" id="GO:0046983">
    <property type="term" value="F:protein dimerization activity"/>
    <property type="evidence" value="ECO:0007669"/>
    <property type="project" value="InterPro"/>
</dbReference>
<evidence type="ECO:0000256" key="2">
    <source>
        <dbReference type="ARBA" id="ARBA00012438"/>
    </source>
</evidence>
<dbReference type="AlphaFoldDB" id="A0A3A4F138"/>
<dbReference type="Pfam" id="PF07730">
    <property type="entry name" value="HisKA_3"/>
    <property type="match status" value="1"/>
</dbReference>
<keyword evidence="7" id="KW-0067">ATP-binding</keyword>
<dbReference type="InterPro" id="IPR050482">
    <property type="entry name" value="Sensor_HK_TwoCompSys"/>
</dbReference>
<comment type="catalytic activity">
    <reaction evidence="1">
        <text>ATP + protein L-histidine = ADP + protein N-phospho-L-histidine.</text>
        <dbReference type="EC" id="2.7.13.3"/>
    </reaction>
</comment>
<comment type="caution">
    <text evidence="11">The sequence shown here is derived from an EMBL/GenBank/DDBJ whole genome shotgun (WGS) entry which is preliminary data.</text>
</comment>
<dbReference type="EC" id="2.7.13.3" evidence="2"/>
<gene>
    <name evidence="11" type="ORF">D3250_07470</name>
</gene>
<organism evidence="11 12">
    <name type="scientific">Nesterenkonia natronophila</name>
    <dbReference type="NCBI Taxonomy" id="2174932"/>
    <lineage>
        <taxon>Bacteria</taxon>
        <taxon>Bacillati</taxon>
        <taxon>Actinomycetota</taxon>
        <taxon>Actinomycetes</taxon>
        <taxon>Micrococcales</taxon>
        <taxon>Micrococcaceae</taxon>
        <taxon>Nesterenkonia</taxon>
    </lineage>
</organism>
<dbReference type="GO" id="GO:0000155">
    <property type="term" value="F:phosphorelay sensor kinase activity"/>
    <property type="evidence" value="ECO:0007669"/>
    <property type="project" value="InterPro"/>
</dbReference>
<evidence type="ECO:0000313" key="11">
    <source>
        <dbReference type="EMBL" id="RJN31942.1"/>
    </source>
</evidence>
<dbReference type="InterPro" id="IPR011712">
    <property type="entry name" value="Sig_transdc_His_kin_sub3_dim/P"/>
</dbReference>
<feature type="transmembrane region" description="Helical" evidence="9">
    <location>
        <begin position="61"/>
        <end position="79"/>
    </location>
</feature>
<evidence type="ECO:0000256" key="9">
    <source>
        <dbReference type="SAM" id="Phobius"/>
    </source>
</evidence>
<feature type="transmembrane region" description="Helical" evidence="9">
    <location>
        <begin position="85"/>
        <end position="109"/>
    </location>
</feature>
<protein>
    <recommendedName>
        <fullName evidence="2">histidine kinase</fullName>
        <ecNumber evidence="2">2.7.13.3</ecNumber>
    </recommendedName>
</protein>
<keyword evidence="6" id="KW-0418">Kinase</keyword>
<accession>A0A3A4F138</accession>
<feature type="domain" description="Signal transduction histidine kinase subgroup 3 dimerisation and phosphoacceptor" evidence="10">
    <location>
        <begin position="195"/>
        <end position="258"/>
    </location>
</feature>
<name>A0A3A4F138_9MICC</name>
<feature type="transmembrane region" description="Helical" evidence="9">
    <location>
        <begin position="144"/>
        <end position="164"/>
    </location>
</feature>
<dbReference type="OrthoDB" id="3253720at2"/>
<sequence length="406" mass="43045">MSPPIKGSVQTIAEEFEAGGYWSSRSLDRWLLVVVTLGFGLAFGVDVLYEVFVSDEFSASLAIAGLIAVGCVILLWASVTVGVTAGVIILILGLFTNGGGYSVLLALLLTGLAALTTTKRFRRGTIAAMLVWGVAYSATLEDLALAGLTLVGVTGGLLVAYGIGSSFRRATNERLQSARDLTSAEERHESAKAAERRSIARDLHDIVAHDITIIAMQSRAAQMKDTESAYREAVKVISDSSRMALNDLRRVLAVLQDENLVDAEDAGGRLASASALDVRLGLEVFAEQLESLGMTVHRRIEGDLGSLSRSVSSALYRMLQECTTNVAKFAGRGAECWIEVEVGDENVSMSVKNTVRSSEASGPGLEASRAGLVGVQDRAAAFGGVTETGYDDAGRWQVSVTGMKKS</sequence>
<keyword evidence="4" id="KW-0808">Transferase</keyword>
<dbReference type="RefSeq" id="WP_119902729.1">
    <property type="nucleotide sequence ID" value="NZ_QYZP01000002.1"/>
</dbReference>
<dbReference type="InterPro" id="IPR036890">
    <property type="entry name" value="HATPase_C_sf"/>
</dbReference>
<evidence type="ECO:0000256" key="5">
    <source>
        <dbReference type="ARBA" id="ARBA00022741"/>
    </source>
</evidence>
<keyword evidence="9" id="KW-0472">Membrane</keyword>
<dbReference type="PANTHER" id="PTHR24421">
    <property type="entry name" value="NITRATE/NITRITE SENSOR PROTEIN NARX-RELATED"/>
    <property type="match status" value="1"/>
</dbReference>
<keyword evidence="9" id="KW-1133">Transmembrane helix</keyword>
<keyword evidence="3" id="KW-0597">Phosphoprotein</keyword>
<proteinExistence type="predicted"/>
<evidence type="ECO:0000256" key="3">
    <source>
        <dbReference type="ARBA" id="ARBA00022553"/>
    </source>
</evidence>
<dbReference type="GO" id="GO:0016020">
    <property type="term" value="C:membrane"/>
    <property type="evidence" value="ECO:0007669"/>
    <property type="project" value="InterPro"/>
</dbReference>
<dbReference type="Proteomes" id="UP000266615">
    <property type="component" value="Unassembled WGS sequence"/>
</dbReference>
<evidence type="ECO:0000313" key="12">
    <source>
        <dbReference type="Proteomes" id="UP000266615"/>
    </source>
</evidence>
<evidence type="ECO:0000256" key="1">
    <source>
        <dbReference type="ARBA" id="ARBA00000085"/>
    </source>
</evidence>
<dbReference type="GO" id="GO:0005524">
    <property type="term" value="F:ATP binding"/>
    <property type="evidence" value="ECO:0007669"/>
    <property type="project" value="UniProtKB-KW"/>
</dbReference>
<evidence type="ECO:0000256" key="4">
    <source>
        <dbReference type="ARBA" id="ARBA00022679"/>
    </source>
</evidence>
<dbReference type="SUPFAM" id="SSF55874">
    <property type="entry name" value="ATPase domain of HSP90 chaperone/DNA topoisomerase II/histidine kinase"/>
    <property type="match status" value="1"/>
</dbReference>